<organism evidence="1">
    <name type="scientific">Anguilla anguilla</name>
    <name type="common">European freshwater eel</name>
    <name type="synonym">Muraena anguilla</name>
    <dbReference type="NCBI Taxonomy" id="7936"/>
    <lineage>
        <taxon>Eukaryota</taxon>
        <taxon>Metazoa</taxon>
        <taxon>Chordata</taxon>
        <taxon>Craniata</taxon>
        <taxon>Vertebrata</taxon>
        <taxon>Euteleostomi</taxon>
        <taxon>Actinopterygii</taxon>
        <taxon>Neopterygii</taxon>
        <taxon>Teleostei</taxon>
        <taxon>Anguilliformes</taxon>
        <taxon>Anguillidae</taxon>
        <taxon>Anguilla</taxon>
    </lineage>
</organism>
<sequence length="42" mass="4609">MMTDVTTFLSTAEVCVCFHGNSTFVHCFCKAVLALFGNIPRP</sequence>
<protein>
    <submittedName>
        <fullName evidence="1">Uncharacterized protein</fullName>
    </submittedName>
</protein>
<accession>A0A0E9VE40</accession>
<name>A0A0E9VE40_ANGAN</name>
<evidence type="ECO:0000313" key="1">
    <source>
        <dbReference type="EMBL" id="JAH76389.1"/>
    </source>
</evidence>
<dbReference type="EMBL" id="GBXM01032188">
    <property type="protein sequence ID" value="JAH76389.1"/>
    <property type="molecule type" value="Transcribed_RNA"/>
</dbReference>
<reference evidence="1" key="1">
    <citation type="submission" date="2014-11" db="EMBL/GenBank/DDBJ databases">
        <authorList>
            <person name="Amaro Gonzalez C."/>
        </authorList>
    </citation>
    <scope>NUCLEOTIDE SEQUENCE</scope>
</reference>
<reference evidence="1" key="2">
    <citation type="journal article" date="2015" name="Fish Shellfish Immunol.">
        <title>Early steps in the European eel (Anguilla anguilla)-Vibrio vulnificus interaction in the gills: Role of the RtxA13 toxin.</title>
        <authorList>
            <person name="Callol A."/>
            <person name="Pajuelo D."/>
            <person name="Ebbesson L."/>
            <person name="Teles M."/>
            <person name="MacKenzie S."/>
            <person name="Amaro C."/>
        </authorList>
    </citation>
    <scope>NUCLEOTIDE SEQUENCE</scope>
</reference>
<dbReference type="AlphaFoldDB" id="A0A0E9VE40"/>
<proteinExistence type="predicted"/>